<protein>
    <submittedName>
        <fullName evidence="1">Uncharacterized protein</fullName>
    </submittedName>
</protein>
<proteinExistence type="predicted"/>
<dbReference type="OrthoDB" id="427149at2"/>
<evidence type="ECO:0000313" key="2">
    <source>
        <dbReference type="Proteomes" id="UP000271624"/>
    </source>
</evidence>
<accession>A0A3S1CTP6</accession>
<comment type="caution">
    <text evidence="1">The sequence shown here is derived from an EMBL/GenBank/DDBJ whole genome shotgun (WGS) entry which is preliminary data.</text>
</comment>
<dbReference type="AlphaFoldDB" id="A0A3S1CTP6"/>
<dbReference type="RefSeq" id="WP_127078864.1">
    <property type="nucleotide sequence ID" value="NZ_RSCL01000001.1"/>
</dbReference>
<reference evidence="1" key="2">
    <citation type="journal article" date="2019" name="Genome Biol. Evol.">
        <title>Day and night: Metabolic profiles and evolutionary relationships of six axenic non-marine cyanobacteria.</title>
        <authorList>
            <person name="Will S.E."/>
            <person name="Henke P."/>
            <person name="Boedeker C."/>
            <person name="Huang S."/>
            <person name="Brinkmann H."/>
            <person name="Rohde M."/>
            <person name="Jarek M."/>
            <person name="Friedl T."/>
            <person name="Seufert S."/>
            <person name="Schumacher M."/>
            <person name="Overmann J."/>
            <person name="Neumann-Schaal M."/>
            <person name="Petersen J."/>
        </authorList>
    </citation>
    <scope>NUCLEOTIDE SEQUENCE [LARGE SCALE GENOMIC DNA]</scope>
    <source>
        <strain evidence="1">PCC 7102</strain>
    </source>
</reference>
<reference evidence="1" key="1">
    <citation type="submission" date="2018-12" db="EMBL/GenBank/DDBJ databases">
        <authorList>
            <person name="Will S."/>
            <person name="Neumann-Schaal M."/>
            <person name="Henke P."/>
        </authorList>
    </citation>
    <scope>NUCLEOTIDE SEQUENCE</scope>
    <source>
        <strain evidence="1">PCC 7102</strain>
    </source>
</reference>
<evidence type="ECO:0000313" key="1">
    <source>
        <dbReference type="EMBL" id="RUT10211.1"/>
    </source>
</evidence>
<name>A0A3S1CTP6_9CYAN</name>
<keyword evidence="2" id="KW-1185">Reference proteome</keyword>
<gene>
    <name evidence="1" type="ORF">DSM106972_007060</name>
</gene>
<dbReference type="Proteomes" id="UP000271624">
    <property type="component" value="Unassembled WGS sequence"/>
</dbReference>
<dbReference type="EMBL" id="RSCL01000001">
    <property type="protein sequence ID" value="RUT10211.1"/>
    <property type="molecule type" value="Genomic_DNA"/>
</dbReference>
<organism evidence="1 2">
    <name type="scientific">Dulcicalothrix desertica PCC 7102</name>
    <dbReference type="NCBI Taxonomy" id="232991"/>
    <lineage>
        <taxon>Bacteria</taxon>
        <taxon>Bacillati</taxon>
        <taxon>Cyanobacteriota</taxon>
        <taxon>Cyanophyceae</taxon>
        <taxon>Nostocales</taxon>
        <taxon>Calotrichaceae</taxon>
        <taxon>Dulcicalothrix</taxon>
    </lineage>
</organism>
<sequence>MATIKISNLRPTGAELFSDSESYMNELGDSELVSVNGGLTSPLCIVTAIRVGYAAARSSQQCAIGIAGAIGGAGRLVERLRKK</sequence>